<name>A0A1V9YXX7_9STRA</name>
<dbReference type="STRING" id="74557.A0A1V9YXX7"/>
<protein>
    <recommendedName>
        <fullName evidence="4">PDZ domain-containing protein</fullName>
    </recommendedName>
</protein>
<evidence type="ECO:0000313" key="2">
    <source>
        <dbReference type="EMBL" id="OQR90552.1"/>
    </source>
</evidence>
<evidence type="ECO:0000256" key="1">
    <source>
        <dbReference type="SAM" id="MobiDB-lite"/>
    </source>
</evidence>
<dbReference type="EMBL" id="JNBS01002522">
    <property type="protein sequence ID" value="OQR90552.1"/>
    <property type="molecule type" value="Genomic_DNA"/>
</dbReference>
<comment type="caution">
    <text evidence="2">The sequence shown here is derived from an EMBL/GenBank/DDBJ whole genome shotgun (WGS) entry which is preliminary data.</text>
</comment>
<feature type="compositionally biased region" description="Basic and acidic residues" evidence="1">
    <location>
        <begin position="15"/>
        <end position="26"/>
    </location>
</feature>
<feature type="region of interest" description="Disordered" evidence="1">
    <location>
        <begin position="12"/>
        <end position="50"/>
    </location>
</feature>
<gene>
    <name evidence="2" type="ORF">THRCLA_09289</name>
</gene>
<feature type="compositionally biased region" description="Polar residues" evidence="1">
    <location>
        <begin position="33"/>
        <end position="47"/>
    </location>
</feature>
<sequence length="465" mass="52839">MWFKPRPAKFAAFREQQKQEERDHRRSLALRSNRYSQESSHGYNSEYSKFCPGQPRTMSLRTMSSGGMSSYEAEYDQKRFVMYQEPEYEQKRFDMYPQEPEYTMPPRYQRVSASEHQMMMAKSHRTLSSSHSNSPKELFQNAIVIENNEDESTFIRREEMPPIYHKRSSSVGMQSLTESSSVASSVQHNLYVYVPPLGQLGVCFEEVDSCTYIIASIHPTFSSSIDIFSLSIGDTLVAINDEPLSRLSLALSFKKNNRRFVFLQLTNIHRVLTFQSSAPRVPSGMSSLDVLWMPHQTLGIVFNYDGACPIVERTTSTHNPGMVHIRNGDKLIAINGESVVGQSYEDTCDVLASLPKPMVLQFRSIHPTTASQLLADCCLFHVVWSNKLPLGIALKKRPGSVFPVVSKHKDCVNYTATTHGFKVSRGDMLVKVNHQSIREVPYSDLLTQLREGPKPVILTFTKPLQ</sequence>
<keyword evidence="3" id="KW-1185">Reference proteome</keyword>
<reference evidence="2 3" key="1">
    <citation type="journal article" date="2014" name="Genome Biol. Evol.">
        <title>The secreted proteins of Achlya hypogyna and Thraustotheca clavata identify the ancestral oomycete secretome and reveal gene acquisitions by horizontal gene transfer.</title>
        <authorList>
            <person name="Misner I."/>
            <person name="Blouin N."/>
            <person name="Leonard G."/>
            <person name="Richards T.A."/>
            <person name="Lane C.E."/>
        </authorList>
    </citation>
    <scope>NUCLEOTIDE SEQUENCE [LARGE SCALE GENOMIC DNA]</scope>
    <source>
        <strain evidence="2 3">ATCC 34112</strain>
    </source>
</reference>
<dbReference type="SUPFAM" id="SSF50156">
    <property type="entry name" value="PDZ domain-like"/>
    <property type="match status" value="1"/>
</dbReference>
<dbReference type="InterPro" id="IPR036034">
    <property type="entry name" value="PDZ_sf"/>
</dbReference>
<evidence type="ECO:0000313" key="3">
    <source>
        <dbReference type="Proteomes" id="UP000243217"/>
    </source>
</evidence>
<dbReference type="Proteomes" id="UP000243217">
    <property type="component" value="Unassembled WGS sequence"/>
</dbReference>
<dbReference type="OrthoDB" id="74412at2759"/>
<accession>A0A1V9YXX7</accession>
<proteinExistence type="predicted"/>
<dbReference type="AlphaFoldDB" id="A0A1V9YXX7"/>
<evidence type="ECO:0008006" key="4">
    <source>
        <dbReference type="Google" id="ProtNLM"/>
    </source>
</evidence>
<organism evidence="2 3">
    <name type="scientific">Thraustotheca clavata</name>
    <dbReference type="NCBI Taxonomy" id="74557"/>
    <lineage>
        <taxon>Eukaryota</taxon>
        <taxon>Sar</taxon>
        <taxon>Stramenopiles</taxon>
        <taxon>Oomycota</taxon>
        <taxon>Saprolegniomycetes</taxon>
        <taxon>Saprolegniales</taxon>
        <taxon>Achlyaceae</taxon>
        <taxon>Thraustotheca</taxon>
    </lineage>
</organism>